<reference evidence="1" key="2">
    <citation type="submission" date="2023-06" db="EMBL/GenBank/DDBJ databases">
        <authorList>
            <consortium name="Lawrence Berkeley National Laboratory"/>
            <person name="Haridas S."/>
            <person name="Hensen N."/>
            <person name="Bonometti L."/>
            <person name="Westerberg I."/>
            <person name="Brannstrom I.O."/>
            <person name="Guillou S."/>
            <person name="Cros-Aarteil S."/>
            <person name="Calhoun S."/>
            <person name="Kuo A."/>
            <person name="Mondo S."/>
            <person name="Pangilinan J."/>
            <person name="Riley R."/>
            <person name="Labutti K."/>
            <person name="Andreopoulos B."/>
            <person name="Lipzen A."/>
            <person name="Chen C."/>
            <person name="Yanf M."/>
            <person name="Daum C."/>
            <person name="Ng V."/>
            <person name="Clum A."/>
            <person name="Steindorff A."/>
            <person name="Ohm R."/>
            <person name="Martin F."/>
            <person name="Silar P."/>
            <person name="Natvig D."/>
            <person name="Lalanne C."/>
            <person name="Gautier V."/>
            <person name="Ament-Velasquez S.L."/>
            <person name="Kruys A."/>
            <person name="Hutchinson M.I."/>
            <person name="Powell A.J."/>
            <person name="Barry K."/>
            <person name="Miller A.N."/>
            <person name="Grigoriev I.V."/>
            <person name="Debuchy R."/>
            <person name="Gladieux P."/>
            <person name="Thoren M.H."/>
            <person name="Johannesson H."/>
        </authorList>
    </citation>
    <scope>NUCLEOTIDE SEQUENCE</scope>
    <source>
        <strain evidence="1">CBS 118394</strain>
    </source>
</reference>
<gene>
    <name evidence="1" type="ORF">B0H66DRAFT_178865</name>
</gene>
<proteinExistence type="predicted"/>
<keyword evidence="2" id="KW-1185">Reference proteome</keyword>
<evidence type="ECO:0008006" key="3">
    <source>
        <dbReference type="Google" id="ProtNLM"/>
    </source>
</evidence>
<accession>A0AAE0IB49</accession>
<comment type="caution">
    <text evidence="1">The sequence shown here is derived from an EMBL/GenBank/DDBJ whole genome shotgun (WGS) entry which is preliminary data.</text>
</comment>
<sequence length="549" mass="61757">MTRMIGTTDDKAMSLSADVWYLILRNVADRADLARLCRVCKALYPLANRILYRKITVGPPVVDRLTHLAYLMGMSQGQHRRSKSTGWAESLALVRRLAADHNSAQTTAVCEIDIVSRFEHDFEHTKLHDMRPEFEEALPSFVSVLPNLRQVRIFSPSPAFDTLFRVLHEHPNKPEIHLLREDGSRPVSGPMPGVVTVKVSASPWSDTPEKPNTVIPGTEKLFFACPDLKSFSLSVHNNYGGCMRPPIYHPIIKTFQFASSSGDEQVVVFPPLESLSLSGYDMDVDKEWPRWRDGLDWSRLKSLSLGLNPRYAGGPTMADLLEQFQGHATALRSLTIQTWAAEGHETCPPLESFLASFDALEELTVKRHFVPIETLAGHSRLKRLCLHCIETKRPEGAFRPTLGVADLARLDASCPDLESLEIDISRDDAASGEWPNKILVEALAGSFSNLRRLTLHCEVGLVFDWSRPQDKPSLPLLDEALIRAFAEPFFASRGASKMERLTIKTGETLRRFPQWNPGYRLLEEASTRQFNAWLQITDGEVRVQEHFPA</sequence>
<dbReference type="InterPro" id="IPR032675">
    <property type="entry name" value="LRR_dom_sf"/>
</dbReference>
<dbReference type="Gene3D" id="3.80.10.10">
    <property type="entry name" value="Ribonuclease Inhibitor"/>
    <property type="match status" value="1"/>
</dbReference>
<protein>
    <recommendedName>
        <fullName evidence="3">F-box domain-containing protein</fullName>
    </recommendedName>
</protein>
<name>A0AAE0IB49_9PEZI</name>
<organism evidence="1 2">
    <name type="scientific">Apodospora peruviana</name>
    <dbReference type="NCBI Taxonomy" id="516989"/>
    <lineage>
        <taxon>Eukaryota</taxon>
        <taxon>Fungi</taxon>
        <taxon>Dikarya</taxon>
        <taxon>Ascomycota</taxon>
        <taxon>Pezizomycotina</taxon>
        <taxon>Sordariomycetes</taxon>
        <taxon>Sordariomycetidae</taxon>
        <taxon>Sordariales</taxon>
        <taxon>Lasiosphaeriaceae</taxon>
        <taxon>Apodospora</taxon>
    </lineage>
</organism>
<evidence type="ECO:0000313" key="1">
    <source>
        <dbReference type="EMBL" id="KAK3321674.1"/>
    </source>
</evidence>
<dbReference type="AlphaFoldDB" id="A0AAE0IB49"/>
<evidence type="ECO:0000313" key="2">
    <source>
        <dbReference type="Proteomes" id="UP001283341"/>
    </source>
</evidence>
<reference evidence="1" key="1">
    <citation type="journal article" date="2023" name="Mol. Phylogenet. Evol.">
        <title>Genome-scale phylogeny and comparative genomics of the fungal order Sordariales.</title>
        <authorList>
            <person name="Hensen N."/>
            <person name="Bonometti L."/>
            <person name="Westerberg I."/>
            <person name="Brannstrom I.O."/>
            <person name="Guillou S."/>
            <person name="Cros-Aarteil S."/>
            <person name="Calhoun S."/>
            <person name="Haridas S."/>
            <person name="Kuo A."/>
            <person name="Mondo S."/>
            <person name="Pangilinan J."/>
            <person name="Riley R."/>
            <person name="LaButti K."/>
            <person name="Andreopoulos B."/>
            <person name="Lipzen A."/>
            <person name="Chen C."/>
            <person name="Yan M."/>
            <person name="Daum C."/>
            <person name="Ng V."/>
            <person name="Clum A."/>
            <person name="Steindorff A."/>
            <person name="Ohm R.A."/>
            <person name="Martin F."/>
            <person name="Silar P."/>
            <person name="Natvig D.O."/>
            <person name="Lalanne C."/>
            <person name="Gautier V."/>
            <person name="Ament-Velasquez S.L."/>
            <person name="Kruys A."/>
            <person name="Hutchinson M.I."/>
            <person name="Powell A.J."/>
            <person name="Barry K."/>
            <person name="Miller A.N."/>
            <person name="Grigoriev I.V."/>
            <person name="Debuchy R."/>
            <person name="Gladieux P."/>
            <person name="Hiltunen Thoren M."/>
            <person name="Johannesson H."/>
        </authorList>
    </citation>
    <scope>NUCLEOTIDE SEQUENCE</scope>
    <source>
        <strain evidence="1">CBS 118394</strain>
    </source>
</reference>
<dbReference type="SUPFAM" id="SSF52047">
    <property type="entry name" value="RNI-like"/>
    <property type="match status" value="1"/>
</dbReference>
<dbReference type="Proteomes" id="UP001283341">
    <property type="component" value="Unassembled WGS sequence"/>
</dbReference>
<dbReference type="EMBL" id="JAUEDM010000003">
    <property type="protein sequence ID" value="KAK3321674.1"/>
    <property type="molecule type" value="Genomic_DNA"/>
</dbReference>